<reference evidence="2 3" key="1">
    <citation type="submission" date="2018-11" db="EMBL/GenBank/DDBJ databases">
        <authorList>
            <person name="Li F."/>
        </authorList>
    </citation>
    <scope>NUCLEOTIDE SEQUENCE [LARGE SCALE GENOMIC DNA]</scope>
    <source>
        <strain evidence="2 3">Gsoil 097</strain>
    </source>
</reference>
<protein>
    <recommendedName>
        <fullName evidence="1">YopA central domain-containing protein</fullName>
    </recommendedName>
</protein>
<dbReference type="Pfam" id="PF26308">
    <property type="entry name" value="YopA_M"/>
    <property type="match status" value="1"/>
</dbReference>
<proteinExistence type="predicted"/>
<sequence length="488" mass="54395">MSVTDPVCGCTRTMTLPDGTTSVITHTFPKALEHHYPLPPLEATGIPVYRGDFDLNAFRWRGVISIDLEPRPTLVAHGVREMNFGKEKGGTVGVREPAKWVDQEQLTITAKSVPPPAKTTRAPQRPKAPAVVGTLADNLARIDVGDPDHLDYITFFVINGWFGRDGFNTCHDGQERQGRIDIVLDGWQLRVEPRGDIAPDQLRKDMQATGKNTVTHVGRIRRDDGTTFRAVEALDLLKIVETMGGFALGRVISTALPVGYRAGKATWTRWQCDRAVDRPIGATPFLDPAVSAAQMAELFRAGLATSKDTLRWEVFENALGYHYAAEHDATVNIKVLLPVSALQLISYAHLVEELPSGHPDHKTASQWNDNYNFSTTEQLRTVLRVAGIDMSAPPHLVNLAKVQSDITEPKKLPTPDALDCVVRLRNKVAHPKQKQANRWSTEEWAETGFAATTMFNLAMLWWLNYDERYLGKTFEYRGSGDSQFVPWH</sequence>
<keyword evidence="3" id="KW-1185">Reference proteome</keyword>
<comment type="caution">
    <text evidence="2">The sequence shown here is derived from an EMBL/GenBank/DDBJ whole genome shotgun (WGS) entry which is preliminary data.</text>
</comment>
<dbReference type="InterPro" id="IPR058684">
    <property type="entry name" value="YopA_M"/>
</dbReference>
<accession>A0A3N0CPV5</accession>
<dbReference type="Proteomes" id="UP000267128">
    <property type="component" value="Unassembled WGS sequence"/>
</dbReference>
<evidence type="ECO:0000313" key="3">
    <source>
        <dbReference type="Proteomes" id="UP000267128"/>
    </source>
</evidence>
<dbReference type="AlphaFoldDB" id="A0A3N0CPV5"/>
<feature type="domain" description="YopA central" evidence="1">
    <location>
        <begin position="147"/>
        <end position="278"/>
    </location>
</feature>
<organism evidence="2 3">
    <name type="scientific">Nocardioides marmoriginsengisoli</name>
    <dbReference type="NCBI Taxonomy" id="661483"/>
    <lineage>
        <taxon>Bacteria</taxon>
        <taxon>Bacillati</taxon>
        <taxon>Actinomycetota</taxon>
        <taxon>Actinomycetes</taxon>
        <taxon>Propionibacteriales</taxon>
        <taxon>Nocardioidaceae</taxon>
        <taxon>Nocardioides</taxon>
    </lineage>
</organism>
<evidence type="ECO:0000259" key="1">
    <source>
        <dbReference type="Pfam" id="PF26308"/>
    </source>
</evidence>
<evidence type="ECO:0000313" key="2">
    <source>
        <dbReference type="EMBL" id="RNL65400.1"/>
    </source>
</evidence>
<gene>
    <name evidence="2" type="ORF">EFK50_05445</name>
</gene>
<dbReference type="EMBL" id="RJSE01000003">
    <property type="protein sequence ID" value="RNL65400.1"/>
    <property type="molecule type" value="Genomic_DNA"/>
</dbReference>
<name>A0A3N0CPV5_9ACTN</name>